<dbReference type="Gene3D" id="1.10.10.60">
    <property type="entry name" value="Homeodomain-like"/>
    <property type="match status" value="2"/>
</dbReference>
<protein>
    <submittedName>
        <fullName evidence="5">AraC family transcriptional regulator</fullName>
    </submittedName>
</protein>
<dbReference type="SUPFAM" id="SSF46689">
    <property type="entry name" value="Homeodomain-like"/>
    <property type="match status" value="2"/>
</dbReference>
<dbReference type="InterPro" id="IPR018062">
    <property type="entry name" value="HTH_AraC-typ_CS"/>
</dbReference>
<keyword evidence="2" id="KW-0238">DNA-binding</keyword>
<dbReference type="EMBL" id="CP102290">
    <property type="protein sequence ID" value="UWP58280.1"/>
    <property type="molecule type" value="Genomic_DNA"/>
</dbReference>
<keyword evidence="1" id="KW-0805">Transcription regulation</keyword>
<evidence type="ECO:0000313" key="6">
    <source>
        <dbReference type="Proteomes" id="UP001060164"/>
    </source>
</evidence>
<name>A0ABY5VEH7_9FIRM</name>
<dbReference type="PANTHER" id="PTHR43280:SF28">
    <property type="entry name" value="HTH-TYPE TRANSCRIPTIONAL ACTIVATOR RHAS"/>
    <property type="match status" value="1"/>
</dbReference>
<feature type="domain" description="HTH araC/xylS-type" evidence="4">
    <location>
        <begin position="178"/>
        <end position="276"/>
    </location>
</feature>
<dbReference type="InterPro" id="IPR018060">
    <property type="entry name" value="HTH_AraC"/>
</dbReference>
<dbReference type="Pfam" id="PF02311">
    <property type="entry name" value="AraC_binding"/>
    <property type="match status" value="1"/>
</dbReference>
<evidence type="ECO:0000259" key="4">
    <source>
        <dbReference type="PROSITE" id="PS01124"/>
    </source>
</evidence>
<proteinExistence type="predicted"/>
<evidence type="ECO:0000256" key="2">
    <source>
        <dbReference type="ARBA" id="ARBA00023125"/>
    </source>
</evidence>
<gene>
    <name evidence="5" type="ORF">NQ502_12925</name>
</gene>
<dbReference type="InterPro" id="IPR037923">
    <property type="entry name" value="HTH-like"/>
</dbReference>
<keyword evidence="6" id="KW-1185">Reference proteome</keyword>
<evidence type="ECO:0000256" key="1">
    <source>
        <dbReference type="ARBA" id="ARBA00023015"/>
    </source>
</evidence>
<evidence type="ECO:0000313" key="5">
    <source>
        <dbReference type="EMBL" id="UWP58280.1"/>
    </source>
</evidence>
<dbReference type="Pfam" id="PF12833">
    <property type="entry name" value="HTH_18"/>
    <property type="match status" value="1"/>
</dbReference>
<dbReference type="Proteomes" id="UP001060164">
    <property type="component" value="Chromosome"/>
</dbReference>
<dbReference type="SUPFAM" id="SSF51215">
    <property type="entry name" value="Regulatory protein AraC"/>
    <property type="match status" value="1"/>
</dbReference>
<dbReference type="PANTHER" id="PTHR43280">
    <property type="entry name" value="ARAC-FAMILY TRANSCRIPTIONAL REGULATOR"/>
    <property type="match status" value="1"/>
</dbReference>
<sequence length="278" mass="32614">MKSVDPGVLSQSTCFSFTPSAIAEKLYFYIPWCGHYFCTSKYFMKRDYYFALLAVYVCQGCLHVQYRNHTYNAVKGDVVLLDCREPHYYHAADGLEFVYMHFDGSNSHEICQHLLRVRGPLIRSSNNILIYNLIYNTVKFYENGEIEHMIDTSMRVYKLIRYLHENAAYEPHNETPVEKTIHYIRDHIDKKISLRNLAEVANLSEYYFTRYFKAQTGYTPIEYATMAKLDHAKVLLIRTDMTIREIAASVGYHNSNGFTNLFKDKIGCSPQMFRKLMR</sequence>
<accession>A0ABY5VEH7</accession>
<evidence type="ECO:0000256" key="3">
    <source>
        <dbReference type="ARBA" id="ARBA00023163"/>
    </source>
</evidence>
<dbReference type="PROSITE" id="PS01124">
    <property type="entry name" value="HTH_ARAC_FAMILY_2"/>
    <property type="match status" value="1"/>
</dbReference>
<dbReference type="RefSeq" id="WP_028529944.1">
    <property type="nucleotide sequence ID" value="NZ_CABLBR010000037.1"/>
</dbReference>
<dbReference type="PROSITE" id="PS00041">
    <property type="entry name" value="HTH_ARAC_FAMILY_1"/>
    <property type="match status" value="1"/>
</dbReference>
<dbReference type="InterPro" id="IPR009057">
    <property type="entry name" value="Homeodomain-like_sf"/>
</dbReference>
<reference evidence="5" key="1">
    <citation type="journal article" date="2022" name="Cell">
        <title>Design, construction, and in vivo augmentation of a complex gut microbiome.</title>
        <authorList>
            <person name="Cheng A.G."/>
            <person name="Ho P.Y."/>
            <person name="Aranda-Diaz A."/>
            <person name="Jain S."/>
            <person name="Yu F.B."/>
            <person name="Meng X."/>
            <person name="Wang M."/>
            <person name="Iakiviak M."/>
            <person name="Nagashima K."/>
            <person name="Zhao A."/>
            <person name="Murugkar P."/>
            <person name="Patil A."/>
            <person name="Atabakhsh K."/>
            <person name="Weakley A."/>
            <person name="Yan J."/>
            <person name="Brumbaugh A.R."/>
            <person name="Higginbottom S."/>
            <person name="Dimas A."/>
            <person name="Shiver A.L."/>
            <person name="Deutschbauer A."/>
            <person name="Neff N."/>
            <person name="Sonnenburg J.L."/>
            <person name="Huang K.C."/>
            <person name="Fischbach M.A."/>
        </authorList>
    </citation>
    <scope>NUCLEOTIDE SEQUENCE</scope>
    <source>
        <strain evidence="5">DSM 19829</strain>
    </source>
</reference>
<organism evidence="5 6">
    <name type="scientific">Ruminococcus gauvreauii</name>
    <dbReference type="NCBI Taxonomy" id="438033"/>
    <lineage>
        <taxon>Bacteria</taxon>
        <taxon>Bacillati</taxon>
        <taxon>Bacillota</taxon>
        <taxon>Clostridia</taxon>
        <taxon>Eubacteriales</taxon>
        <taxon>Oscillospiraceae</taxon>
        <taxon>Ruminococcus</taxon>
    </lineage>
</organism>
<dbReference type="SMART" id="SM00342">
    <property type="entry name" value="HTH_ARAC"/>
    <property type="match status" value="1"/>
</dbReference>
<keyword evidence="3" id="KW-0804">Transcription</keyword>
<dbReference type="InterPro" id="IPR003313">
    <property type="entry name" value="AraC-bd"/>
</dbReference>